<sequence length="603" mass="65743">MSASKSNFDKKMAFAAPVLSLSGEKLSVCGERPFARTRSAFGRRSSRHCGQPRLSELLRLDMRRNDQSAGSDDSRAAEGGQSMTVQATGTWQSSAFLESLLAQAPTTSSLTGCCAALRGAALVRLENAAREKRLPHRKMETWRFTDIGELLATRFKLGTLREALAAEQLELARATLAKADSICGQPSGNGTKERLRFVFLHGQLVPELSSSVDSQRSCLPSGSFADNLSACKDAVLQERLVSVVRNAPPEAGLGVVPFREEPKTLDYASGIGKVNDFFSLLNAYLGMSANGDGVFVLYLPPGSVTDKMIEIVQMADAGVAAHPRLILYLDHGALASVSLRFVPLESELGHEKSDTSATLMNECVNVHLEPEASLKLSVLGSQGVSEAIRQEQLRIYYMTGLSVRCEKGSSISVVNLNVDSLALRRIVLGVDLCGREASCNVSGLTLLQNRALGDVQVRIGHHVPQCASRQLQKNLVVDRSTAIFKGTIYVEREADGTDAHQLIRSLVLSDRARVHVMPFLEVLNDDVACTHGAASAHLDESELFYIQSRGATMDEARTILMNGFVGEVSKVVPYPDLERWIFERLLREIAQRVTALWRGDNRD</sequence>
<keyword evidence="5" id="KW-1185">Reference proteome</keyword>
<dbReference type="InterPro" id="IPR055346">
    <property type="entry name" value="Fe-S_cluster_assembly_SufBD"/>
</dbReference>
<dbReference type="SUPFAM" id="SSF101960">
    <property type="entry name" value="Stabilizer of iron transporter SufD"/>
    <property type="match status" value="1"/>
</dbReference>
<dbReference type="InterPro" id="IPR037284">
    <property type="entry name" value="SUF_FeS_clus_asmbl_SufBD_sf"/>
</dbReference>
<dbReference type="Pfam" id="PF01458">
    <property type="entry name" value="SUFBD_core"/>
    <property type="match status" value="1"/>
</dbReference>
<dbReference type="OrthoDB" id="2510at2759"/>
<evidence type="ECO:0000259" key="3">
    <source>
        <dbReference type="Pfam" id="PF01458"/>
    </source>
</evidence>
<organism evidence="4 5">
    <name type="scientific">Cyanidiococcus yangmingshanensis</name>
    <dbReference type="NCBI Taxonomy" id="2690220"/>
    <lineage>
        <taxon>Eukaryota</taxon>
        <taxon>Rhodophyta</taxon>
        <taxon>Bangiophyceae</taxon>
        <taxon>Cyanidiales</taxon>
        <taxon>Cyanidiaceae</taxon>
        <taxon>Cyanidiococcus</taxon>
    </lineage>
</organism>
<name>A0A7J7IE65_9RHOD</name>
<comment type="caution">
    <text evidence="4">The sequence shown here is derived from an EMBL/GenBank/DDBJ whole genome shotgun (WGS) entry which is preliminary data.</text>
</comment>
<gene>
    <name evidence="4" type="ORF">F1559_000014</name>
</gene>
<evidence type="ECO:0000313" key="5">
    <source>
        <dbReference type="Proteomes" id="UP000530660"/>
    </source>
</evidence>
<dbReference type="PANTHER" id="PTHR43575:SF1">
    <property type="entry name" value="PROTEIN ABCI7, CHLOROPLASTIC"/>
    <property type="match status" value="1"/>
</dbReference>
<proteinExistence type="predicted"/>
<feature type="domain" description="SUF system FeS cluster assembly SufBD core" evidence="3">
    <location>
        <begin position="317"/>
        <end position="564"/>
    </location>
</feature>
<accession>A0A7J7IE65</accession>
<evidence type="ECO:0000313" key="4">
    <source>
        <dbReference type="EMBL" id="KAF6001383.1"/>
    </source>
</evidence>
<dbReference type="InterPro" id="IPR000825">
    <property type="entry name" value="SUF_FeS_clus_asmbl_SufBD_core"/>
</dbReference>
<dbReference type="AlphaFoldDB" id="A0A7J7IE65"/>
<evidence type="ECO:0000256" key="1">
    <source>
        <dbReference type="ARBA" id="ARBA00044134"/>
    </source>
</evidence>
<protein>
    <recommendedName>
        <fullName evidence="1">Iron-sulfur cluster assembly SufBD family protein ycf24</fullName>
    </recommendedName>
</protein>
<feature type="compositionally biased region" description="Basic and acidic residues" evidence="2">
    <location>
        <begin position="65"/>
        <end position="76"/>
    </location>
</feature>
<dbReference type="EMBL" id="VWRR01000014">
    <property type="protein sequence ID" value="KAF6001383.1"/>
    <property type="molecule type" value="Genomic_DNA"/>
</dbReference>
<feature type="region of interest" description="Disordered" evidence="2">
    <location>
        <begin position="65"/>
        <end position="84"/>
    </location>
</feature>
<dbReference type="GO" id="GO:0016226">
    <property type="term" value="P:iron-sulfur cluster assembly"/>
    <property type="evidence" value="ECO:0007669"/>
    <property type="project" value="InterPro"/>
</dbReference>
<dbReference type="Proteomes" id="UP000530660">
    <property type="component" value="Unassembled WGS sequence"/>
</dbReference>
<dbReference type="PANTHER" id="PTHR43575">
    <property type="entry name" value="PROTEIN ABCI7, CHLOROPLASTIC"/>
    <property type="match status" value="1"/>
</dbReference>
<reference evidence="4 5" key="1">
    <citation type="journal article" date="2020" name="J. Phycol.">
        <title>Comparative genome analysis reveals Cyanidiococcus gen. nov., a new extremophilic red algal genus sister to Cyanidioschyzon (Cyanidioschyzonaceae, Rhodophyta).</title>
        <authorList>
            <person name="Liu S.-L."/>
            <person name="Chiang Y.-R."/>
            <person name="Yoon H.S."/>
            <person name="Fu H.-Y."/>
        </authorList>
    </citation>
    <scope>NUCLEOTIDE SEQUENCE [LARGE SCALE GENOMIC DNA]</scope>
    <source>
        <strain evidence="4 5">THAL066</strain>
    </source>
</reference>
<evidence type="ECO:0000256" key="2">
    <source>
        <dbReference type="SAM" id="MobiDB-lite"/>
    </source>
</evidence>